<evidence type="ECO:0000313" key="2">
    <source>
        <dbReference type="Proteomes" id="UP000077143"/>
    </source>
</evidence>
<keyword evidence="2" id="KW-1185">Reference proteome</keyword>
<proteinExistence type="predicted"/>
<evidence type="ECO:0000313" key="1">
    <source>
        <dbReference type="EMBL" id="ANE80060.1"/>
    </source>
</evidence>
<dbReference type="STRING" id="1682113.A7U43_12705"/>
<dbReference type="KEGG" id="madi:A7U43_12705"/>
<organism evidence="1 2">
    <name type="scientific">Mycobacterium adipatum</name>
    <dbReference type="NCBI Taxonomy" id="1682113"/>
    <lineage>
        <taxon>Bacteria</taxon>
        <taxon>Bacillati</taxon>
        <taxon>Actinomycetota</taxon>
        <taxon>Actinomycetes</taxon>
        <taxon>Mycobacteriales</taxon>
        <taxon>Mycobacteriaceae</taxon>
        <taxon>Mycobacterium</taxon>
    </lineage>
</organism>
<name>A0A172UMF9_9MYCO</name>
<sequence>MTIVVSSTASRSLRTTMPHGARVTVVRISSIGVAASTHSAPCRADAATPVTTPSRCVHSHAATVVSRSVRMRFFGAWMFAKTGR</sequence>
<accession>A0A172UMF9</accession>
<reference evidence="1 2" key="1">
    <citation type="submission" date="2016-05" db="EMBL/GenBank/DDBJ databases">
        <title>Complete genome sequence of a phthalic acid esters degrading Mycobacterium sp. YC-RL4.</title>
        <authorList>
            <person name="Ren L."/>
            <person name="Fan S."/>
            <person name="Ruth N."/>
            <person name="Jia Y."/>
            <person name="Wang J."/>
            <person name="Qiao C."/>
        </authorList>
    </citation>
    <scope>NUCLEOTIDE SEQUENCE [LARGE SCALE GENOMIC DNA]</scope>
    <source>
        <strain evidence="1 2">YC-RL4</strain>
    </source>
</reference>
<dbReference type="EMBL" id="CP015596">
    <property type="protein sequence ID" value="ANE80060.1"/>
    <property type="molecule type" value="Genomic_DNA"/>
</dbReference>
<protein>
    <submittedName>
        <fullName evidence="1">Uncharacterized protein</fullName>
    </submittedName>
</protein>
<dbReference type="AlphaFoldDB" id="A0A172UMF9"/>
<gene>
    <name evidence="1" type="ORF">A7U43_12705</name>
</gene>
<dbReference type="Proteomes" id="UP000077143">
    <property type="component" value="Chromosome"/>
</dbReference>